<dbReference type="EMBL" id="SMMG02000005">
    <property type="protein sequence ID" value="KAA3474486.1"/>
    <property type="molecule type" value="Genomic_DNA"/>
</dbReference>
<dbReference type="Proteomes" id="UP000325315">
    <property type="component" value="Unassembled WGS sequence"/>
</dbReference>
<comment type="caution">
    <text evidence="1">The sequence shown here is derived from an EMBL/GenBank/DDBJ whole genome shotgun (WGS) entry which is preliminary data.</text>
</comment>
<dbReference type="AlphaFoldDB" id="A0A5B6VZR1"/>
<organism evidence="1 2">
    <name type="scientific">Gossypium australe</name>
    <dbReference type="NCBI Taxonomy" id="47621"/>
    <lineage>
        <taxon>Eukaryota</taxon>
        <taxon>Viridiplantae</taxon>
        <taxon>Streptophyta</taxon>
        <taxon>Embryophyta</taxon>
        <taxon>Tracheophyta</taxon>
        <taxon>Spermatophyta</taxon>
        <taxon>Magnoliopsida</taxon>
        <taxon>eudicotyledons</taxon>
        <taxon>Gunneridae</taxon>
        <taxon>Pentapetalae</taxon>
        <taxon>rosids</taxon>
        <taxon>malvids</taxon>
        <taxon>Malvales</taxon>
        <taxon>Malvaceae</taxon>
        <taxon>Malvoideae</taxon>
        <taxon>Gossypium</taxon>
    </lineage>
</organism>
<sequence length="128" mass="14615">MGYLYAAGGTLNNKTPEAAYEFIEEMSLNNYQWQVMKTKPMKTDVDAVAMLSSQVEALNKKINSLYFSTQRMSKSIIWVIILDFKITPIVIYRLEELSKFLLGWSRKLKSTTSSKLSTTLSAREKAET</sequence>
<reference evidence="2" key="1">
    <citation type="journal article" date="2019" name="Plant Biotechnol. J.">
        <title>Genome sequencing of the Australian wild diploid species Gossypium australe highlights disease resistance and delayed gland morphogenesis.</title>
        <authorList>
            <person name="Cai Y."/>
            <person name="Cai X."/>
            <person name="Wang Q."/>
            <person name="Wang P."/>
            <person name="Zhang Y."/>
            <person name="Cai C."/>
            <person name="Xu Y."/>
            <person name="Wang K."/>
            <person name="Zhou Z."/>
            <person name="Wang C."/>
            <person name="Geng S."/>
            <person name="Li B."/>
            <person name="Dong Q."/>
            <person name="Hou Y."/>
            <person name="Wang H."/>
            <person name="Ai P."/>
            <person name="Liu Z."/>
            <person name="Yi F."/>
            <person name="Sun M."/>
            <person name="An G."/>
            <person name="Cheng J."/>
            <person name="Zhang Y."/>
            <person name="Shi Q."/>
            <person name="Xie Y."/>
            <person name="Shi X."/>
            <person name="Chang Y."/>
            <person name="Huang F."/>
            <person name="Chen Y."/>
            <person name="Hong S."/>
            <person name="Mi L."/>
            <person name="Sun Q."/>
            <person name="Zhang L."/>
            <person name="Zhou B."/>
            <person name="Peng R."/>
            <person name="Zhang X."/>
            <person name="Liu F."/>
        </authorList>
    </citation>
    <scope>NUCLEOTIDE SEQUENCE [LARGE SCALE GENOMIC DNA]</scope>
    <source>
        <strain evidence="2">cv. PA1801</strain>
    </source>
</reference>
<keyword evidence="2" id="KW-1185">Reference proteome</keyword>
<name>A0A5B6VZR1_9ROSI</name>
<gene>
    <name evidence="1" type="ORF">EPI10_024773</name>
</gene>
<evidence type="ECO:0000313" key="1">
    <source>
        <dbReference type="EMBL" id="KAA3474486.1"/>
    </source>
</evidence>
<dbReference type="OrthoDB" id="1305902at2759"/>
<protein>
    <submittedName>
        <fullName evidence="1">Pentatricopeptide repeat-containing protein chloroplastic-like</fullName>
    </submittedName>
</protein>
<evidence type="ECO:0000313" key="2">
    <source>
        <dbReference type="Proteomes" id="UP000325315"/>
    </source>
</evidence>
<accession>A0A5B6VZR1</accession>
<proteinExistence type="predicted"/>